<protein>
    <submittedName>
        <fullName evidence="8">DNA-binding NarL/FixJ family response regulator</fullName>
    </submittedName>
</protein>
<dbReference type="PROSITE" id="PS50110">
    <property type="entry name" value="RESPONSE_REGULATORY"/>
    <property type="match status" value="1"/>
</dbReference>
<sequence length="224" mass="23066">MSGVDPTRSIRVLVADDQAIVREGLATLLDLLPDVEVVATAADGVEAVAMTVLHRPDVVLMDLRMPRMDGVAATLRLRADLPEAAVLVLTTYADDESILAALRAGARGYLTKDAGRAELAAAIRAAAAGQTILSPEVGLKVIAATSVPSTGPAPETGASIRARFPLLTARESEVLALIAAGRGNPAIAAELYVSVATVKSHVNTIFAKLGVETRASAIALVSEA</sequence>
<dbReference type="InterPro" id="IPR011006">
    <property type="entry name" value="CheY-like_superfamily"/>
</dbReference>
<feature type="modified residue" description="4-aspartylphosphate" evidence="5">
    <location>
        <position position="62"/>
    </location>
</feature>
<dbReference type="Gene3D" id="3.40.50.2300">
    <property type="match status" value="1"/>
</dbReference>
<dbReference type="GO" id="GO:0003677">
    <property type="term" value="F:DNA binding"/>
    <property type="evidence" value="ECO:0007669"/>
    <property type="project" value="UniProtKB-KW"/>
</dbReference>
<dbReference type="Pfam" id="PF00196">
    <property type="entry name" value="GerE"/>
    <property type="match status" value="1"/>
</dbReference>
<dbReference type="CDD" id="cd06170">
    <property type="entry name" value="LuxR_C_like"/>
    <property type="match status" value="1"/>
</dbReference>
<dbReference type="SUPFAM" id="SSF52172">
    <property type="entry name" value="CheY-like"/>
    <property type="match status" value="1"/>
</dbReference>
<dbReference type="InterPro" id="IPR000792">
    <property type="entry name" value="Tscrpt_reg_LuxR_C"/>
</dbReference>
<dbReference type="InterPro" id="IPR039420">
    <property type="entry name" value="WalR-like"/>
</dbReference>
<dbReference type="PANTHER" id="PTHR43214">
    <property type="entry name" value="TWO-COMPONENT RESPONSE REGULATOR"/>
    <property type="match status" value="1"/>
</dbReference>
<dbReference type="EMBL" id="JAVDUM010000002">
    <property type="protein sequence ID" value="MDR6866182.1"/>
    <property type="molecule type" value="Genomic_DNA"/>
</dbReference>
<evidence type="ECO:0000256" key="2">
    <source>
        <dbReference type="ARBA" id="ARBA00023015"/>
    </source>
</evidence>
<keyword evidence="4" id="KW-0804">Transcription</keyword>
<dbReference type="SMART" id="SM00448">
    <property type="entry name" value="REC"/>
    <property type="match status" value="1"/>
</dbReference>
<evidence type="ECO:0000259" key="7">
    <source>
        <dbReference type="PROSITE" id="PS50110"/>
    </source>
</evidence>
<dbReference type="CDD" id="cd17535">
    <property type="entry name" value="REC_NarL-like"/>
    <property type="match status" value="1"/>
</dbReference>
<gene>
    <name evidence="8" type="ORF">J2Y69_000767</name>
</gene>
<evidence type="ECO:0000259" key="6">
    <source>
        <dbReference type="PROSITE" id="PS50043"/>
    </source>
</evidence>
<evidence type="ECO:0000313" key="9">
    <source>
        <dbReference type="Proteomes" id="UP001259347"/>
    </source>
</evidence>
<dbReference type="PANTHER" id="PTHR43214:SF24">
    <property type="entry name" value="TRANSCRIPTIONAL REGULATORY PROTEIN NARL-RELATED"/>
    <property type="match status" value="1"/>
</dbReference>
<evidence type="ECO:0000256" key="5">
    <source>
        <dbReference type="PROSITE-ProRule" id="PRU00169"/>
    </source>
</evidence>
<dbReference type="RefSeq" id="WP_310017724.1">
    <property type="nucleotide sequence ID" value="NZ_JAVDUM010000002.1"/>
</dbReference>
<dbReference type="InterPro" id="IPR016032">
    <property type="entry name" value="Sig_transdc_resp-reg_C-effctor"/>
</dbReference>
<dbReference type="SUPFAM" id="SSF46894">
    <property type="entry name" value="C-terminal effector domain of the bipartite response regulators"/>
    <property type="match status" value="1"/>
</dbReference>
<dbReference type="SMART" id="SM00421">
    <property type="entry name" value="HTH_LUXR"/>
    <property type="match status" value="1"/>
</dbReference>
<evidence type="ECO:0000256" key="4">
    <source>
        <dbReference type="ARBA" id="ARBA00023163"/>
    </source>
</evidence>
<keyword evidence="3 8" id="KW-0238">DNA-binding</keyword>
<dbReference type="PROSITE" id="PS50043">
    <property type="entry name" value="HTH_LUXR_2"/>
    <property type="match status" value="1"/>
</dbReference>
<dbReference type="PRINTS" id="PR00038">
    <property type="entry name" value="HTHLUXR"/>
</dbReference>
<proteinExistence type="predicted"/>
<keyword evidence="1 5" id="KW-0597">Phosphoprotein</keyword>
<organism evidence="8 9">
    <name type="scientific">Microbacterium resistens</name>
    <dbReference type="NCBI Taxonomy" id="156977"/>
    <lineage>
        <taxon>Bacteria</taxon>
        <taxon>Bacillati</taxon>
        <taxon>Actinomycetota</taxon>
        <taxon>Actinomycetes</taxon>
        <taxon>Micrococcales</taxon>
        <taxon>Microbacteriaceae</taxon>
        <taxon>Microbacterium</taxon>
    </lineage>
</organism>
<reference evidence="8 9" key="1">
    <citation type="submission" date="2023-07" db="EMBL/GenBank/DDBJ databases">
        <title>Sorghum-associated microbial communities from plants grown in Nebraska, USA.</title>
        <authorList>
            <person name="Schachtman D."/>
        </authorList>
    </citation>
    <scope>NUCLEOTIDE SEQUENCE [LARGE SCALE GENOMIC DNA]</scope>
    <source>
        <strain evidence="8 9">2980</strain>
    </source>
</reference>
<accession>A0ABU1SBC9</accession>
<dbReference type="Proteomes" id="UP001259347">
    <property type="component" value="Unassembled WGS sequence"/>
</dbReference>
<dbReference type="InterPro" id="IPR001789">
    <property type="entry name" value="Sig_transdc_resp-reg_receiver"/>
</dbReference>
<evidence type="ECO:0000256" key="1">
    <source>
        <dbReference type="ARBA" id="ARBA00022553"/>
    </source>
</evidence>
<keyword evidence="9" id="KW-1185">Reference proteome</keyword>
<dbReference type="InterPro" id="IPR058245">
    <property type="entry name" value="NreC/VraR/RcsB-like_REC"/>
</dbReference>
<feature type="domain" description="Response regulatory" evidence="7">
    <location>
        <begin position="11"/>
        <end position="127"/>
    </location>
</feature>
<keyword evidence="2" id="KW-0805">Transcription regulation</keyword>
<feature type="domain" description="HTH luxR-type" evidence="6">
    <location>
        <begin position="160"/>
        <end position="224"/>
    </location>
</feature>
<evidence type="ECO:0000256" key="3">
    <source>
        <dbReference type="ARBA" id="ARBA00023125"/>
    </source>
</evidence>
<comment type="caution">
    <text evidence="8">The sequence shown here is derived from an EMBL/GenBank/DDBJ whole genome shotgun (WGS) entry which is preliminary data.</text>
</comment>
<dbReference type="Pfam" id="PF00072">
    <property type="entry name" value="Response_reg"/>
    <property type="match status" value="1"/>
</dbReference>
<evidence type="ECO:0000313" key="8">
    <source>
        <dbReference type="EMBL" id="MDR6866182.1"/>
    </source>
</evidence>
<name>A0ABU1SBC9_9MICO</name>